<gene>
    <name evidence="1" type="ORF">METZ01_LOCUS51379</name>
</gene>
<dbReference type="AlphaFoldDB" id="A0A381S345"/>
<dbReference type="EMBL" id="UINC01002612">
    <property type="protein sequence ID" value="SUZ98525.1"/>
    <property type="molecule type" value="Genomic_DNA"/>
</dbReference>
<sequence length="208" mass="23864">MKSIKFIKDIILVIIIIWFDIFGQSTAVAPKQNPNPVQVTVSGNHPDAISNKSTVIFDNTKNIDMRSYERPIKNTIPPSDTEEELFLPNEVIPTFSIEEKDLNSLPETQPIREDEYKTEPLDDSHLLILKDQGIEYTGTRKQNINLMKVLGIKPGWSNNRKWEDGTDIDDYSIVDWIKSGMGESIGIDKDATMEVRKNLYNKYYIDNQ</sequence>
<organism evidence="1">
    <name type="scientific">marine metagenome</name>
    <dbReference type="NCBI Taxonomy" id="408172"/>
    <lineage>
        <taxon>unclassified sequences</taxon>
        <taxon>metagenomes</taxon>
        <taxon>ecological metagenomes</taxon>
    </lineage>
</organism>
<protein>
    <submittedName>
        <fullName evidence="1">Uncharacterized protein</fullName>
    </submittedName>
</protein>
<proteinExistence type="predicted"/>
<reference evidence="1" key="1">
    <citation type="submission" date="2018-05" db="EMBL/GenBank/DDBJ databases">
        <authorList>
            <person name="Lanie J.A."/>
            <person name="Ng W.-L."/>
            <person name="Kazmierczak K.M."/>
            <person name="Andrzejewski T.M."/>
            <person name="Davidsen T.M."/>
            <person name="Wayne K.J."/>
            <person name="Tettelin H."/>
            <person name="Glass J.I."/>
            <person name="Rusch D."/>
            <person name="Podicherti R."/>
            <person name="Tsui H.-C.T."/>
            <person name="Winkler M.E."/>
        </authorList>
    </citation>
    <scope>NUCLEOTIDE SEQUENCE</scope>
</reference>
<accession>A0A381S345</accession>
<name>A0A381S345_9ZZZZ</name>
<evidence type="ECO:0000313" key="1">
    <source>
        <dbReference type="EMBL" id="SUZ98525.1"/>
    </source>
</evidence>